<dbReference type="AlphaFoldDB" id="J9GC83"/>
<reference evidence="1" key="1">
    <citation type="journal article" date="2012" name="PLoS ONE">
        <title>Gene sets for utilization of primary and secondary nutrition supplies in the distal gut of endangered iberian lynx.</title>
        <authorList>
            <person name="Alcaide M."/>
            <person name="Messina E."/>
            <person name="Richter M."/>
            <person name="Bargiela R."/>
            <person name="Peplies J."/>
            <person name="Huws S.A."/>
            <person name="Newbold C.J."/>
            <person name="Golyshin P.N."/>
            <person name="Simon M.A."/>
            <person name="Lopez G."/>
            <person name="Yakimov M.M."/>
            <person name="Ferrer M."/>
        </authorList>
    </citation>
    <scope>NUCLEOTIDE SEQUENCE</scope>
</reference>
<name>J9GC83_9ZZZZ</name>
<organism evidence="1">
    <name type="scientific">gut metagenome</name>
    <dbReference type="NCBI Taxonomy" id="749906"/>
    <lineage>
        <taxon>unclassified sequences</taxon>
        <taxon>metagenomes</taxon>
        <taxon>organismal metagenomes</taxon>
    </lineage>
</organism>
<gene>
    <name evidence="1" type="ORF">EVA_12510</name>
</gene>
<dbReference type="EMBL" id="AMCI01003830">
    <property type="protein sequence ID" value="EJW99387.1"/>
    <property type="molecule type" value="Genomic_DNA"/>
</dbReference>
<sequence length="86" mass="9269">MGGKRASESIKAGSILYQLFSGRWKSSGRKSSAGRTTSTAYKLRTCKEQNHPKTKSSGAFVGTFETGRSPLSKLAANLQKIAQTNE</sequence>
<evidence type="ECO:0000313" key="1">
    <source>
        <dbReference type="EMBL" id="EJW99387.1"/>
    </source>
</evidence>
<protein>
    <submittedName>
        <fullName evidence="1">Uncharacterized protein</fullName>
    </submittedName>
</protein>
<accession>J9GC83</accession>
<comment type="caution">
    <text evidence="1">The sequence shown here is derived from an EMBL/GenBank/DDBJ whole genome shotgun (WGS) entry which is preliminary data.</text>
</comment>
<proteinExistence type="predicted"/>